<organism evidence="2 3">
    <name type="scientific">Inconstantimicrobium porci</name>
    <dbReference type="NCBI Taxonomy" id="2652291"/>
    <lineage>
        <taxon>Bacteria</taxon>
        <taxon>Bacillati</taxon>
        <taxon>Bacillota</taxon>
        <taxon>Clostridia</taxon>
        <taxon>Eubacteriales</taxon>
        <taxon>Clostridiaceae</taxon>
        <taxon>Inconstantimicrobium</taxon>
    </lineage>
</organism>
<keyword evidence="1" id="KW-0812">Transmembrane</keyword>
<protein>
    <submittedName>
        <fullName evidence="2">Uncharacterized protein</fullName>
    </submittedName>
</protein>
<reference evidence="2 3" key="1">
    <citation type="submission" date="2019-08" db="EMBL/GenBank/DDBJ databases">
        <title>In-depth cultivation of the pig gut microbiome towards novel bacterial diversity and tailored functional studies.</title>
        <authorList>
            <person name="Wylensek D."/>
            <person name="Hitch T.C.A."/>
            <person name="Clavel T."/>
        </authorList>
    </citation>
    <scope>NUCLEOTIDE SEQUENCE [LARGE SCALE GENOMIC DNA]</scope>
    <source>
        <strain evidence="2 3">WCA-383-APC-5B</strain>
    </source>
</reference>
<accession>A0A7X2T1V0</accession>
<keyword evidence="3" id="KW-1185">Reference proteome</keyword>
<evidence type="ECO:0000313" key="2">
    <source>
        <dbReference type="EMBL" id="MSR91997.1"/>
    </source>
</evidence>
<keyword evidence="1" id="KW-0472">Membrane</keyword>
<proteinExistence type="predicted"/>
<sequence>MKCARCGSENVSVQTEMVGGKAKLRKTGCLWSIGRLCLILCTCGLWLLVGKRKGTNNIKYKNRTVCICQNCGNKWYLN</sequence>
<gene>
    <name evidence="2" type="ORF">FYJ33_11480</name>
</gene>
<dbReference type="AlphaFoldDB" id="A0A7X2T1V0"/>
<dbReference type="Proteomes" id="UP000460287">
    <property type="component" value="Unassembled WGS sequence"/>
</dbReference>
<name>A0A7X2T1V0_9CLOT</name>
<keyword evidence="1" id="KW-1133">Transmembrane helix</keyword>
<comment type="caution">
    <text evidence="2">The sequence shown here is derived from an EMBL/GenBank/DDBJ whole genome shotgun (WGS) entry which is preliminary data.</text>
</comment>
<feature type="transmembrane region" description="Helical" evidence="1">
    <location>
        <begin position="30"/>
        <end position="49"/>
    </location>
</feature>
<evidence type="ECO:0000313" key="3">
    <source>
        <dbReference type="Proteomes" id="UP000460287"/>
    </source>
</evidence>
<evidence type="ECO:0000256" key="1">
    <source>
        <dbReference type="SAM" id="Phobius"/>
    </source>
</evidence>
<dbReference type="RefSeq" id="WP_154531896.1">
    <property type="nucleotide sequence ID" value="NZ_VULX01000020.1"/>
</dbReference>
<dbReference type="EMBL" id="VULX01000020">
    <property type="protein sequence ID" value="MSR91997.1"/>
    <property type="molecule type" value="Genomic_DNA"/>
</dbReference>